<keyword evidence="1" id="KW-1133">Transmembrane helix</keyword>
<dbReference type="OrthoDB" id="255922at2"/>
<keyword evidence="4" id="KW-1185">Reference proteome</keyword>
<sequence>MKAADSFDQPAKRYREQGFTLVELLVVIAIIGVLVALLLPAVQAAREASRRTSCTNKLRQVTLATINYESARGGLPPGAIFDSKEGIQFRTGVLAWILPYAEDTSLHDLIDFNQPTDNQRLAGGEYLASYPVSMYVCPSDADEPVVEIGGIPRAMTSYAASNGSGRRGDSSGCSCASQQVIWNKYALGPIPYLADPRDFSGVFTRFAVQTELREITDGLSNTIFFGEVRPGCSSHVRKGWLNSNNANGLVSTVIPINYDTCREAGTGGGSSCDKSCTWNTALGFKSPHPGGANFSFGDGSVHFLLDSIDHWTYQYLGDKSDGYSVSL</sequence>
<dbReference type="PROSITE" id="PS00409">
    <property type="entry name" value="PROKAR_NTER_METHYL"/>
    <property type="match status" value="1"/>
</dbReference>
<dbReference type="Proteomes" id="UP000318995">
    <property type="component" value="Unassembled WGS sequence"/>
</dbReference>
<evidence type="ECO:0000313" key="3">
    <source>
        <dbReference type="EMBL" id="TWT48586.1"/>
    </source>
</evidence>
<evidence type="ECO:0000256" key="1">
    <source>
        <dbReference type="SAM" id="Phobius"/>
    </source>
</evidence>
<dbReference type="PANTHER" id="PTHR30093:SF2">
    <property type="entry name" value="TYPE II SECRETION SYSTEM PROTEIN H"/>
    <property type="match status" value="1"/>
</dbReference>
<keyword evidence="1" id="KW-0812">Transmembrane</keyword>
<gene>
    <name evidence="3" type="ORF">Pla111_03610</name>
</gene>
<dbReference type="InterPro" id="IPR027558">
    <property type="entry name" value="Pre_pil_HX9DG_C"/>
</dbReference>
<organism evidence="3 4">
    <name type="scientific">Botrimarina hoheduenensis</name>
    <dbReference type="NCBI Taxonomy" id="2528000"/>
    <lineage>
        <taxon>Bacteria</taxon>
        <taxon>Pseudomonadati</taxon>
        <taxon>Planctomycetota</taxon>
        <taxon>Planctomycetia</taxon>
        <taxon>Pirellulales</taxon>
        <taxon>Lacipirellulaceae</taxon>
        <taxon>Botrimarina</taxon>
    </lineage>
</organism>
<dbReference type="NCBIfam" id="TIGR02532">
    <property type="entry name" value="IV_pilin_GFxxxE"/>
    <property type="match status" value="1"/>
</dbReference>
<dbReference type="PANTHER" id="PTHR30093">
    <property type="entry name" value="GENERAL SECRETION PATHWAY PROTEIN G"/>
    <property type="match status" value="1"/>
</dbReference>
<feature type="transmembrane region" description="Helical" evidence="1">
    <location>
        <begin position="21"/>
        <end position="42"/>
    </location>
</feature>
<dbReference type="Gene3D" id="3.30.700.10">
    <property type="entry name" value="Glycoprotein, Type 4 Pilin"/>
    <property type="match status" value="1"/>
</dbReference>
<accession>A0A5C5WCE8</accession>
<evidence type="ECO:0000259" key="2">
    <source>
        <dbReference type="Pfam" id="PF07596"/>
    </source>
</evidence>
<dbReference type="AlphaFoldDB" id="A0A5C5WCE8"/>
<dbReference type="NCBIfam" id="TIGR04294">
    <property type="entry name" value="pre_pil_HX9DG"/>
    <property type="match status" value="1"/>
</dbReference>
<name>A0A5C5WCE8_9BACT</name>
<keyword evidence="1" id="KW-0472">Membrane</keyword>
<evidence type="ECO:0000313" key="4">
    <source>
        <dbReference type="Proteomes" id="UP000318995"/>
    </source>
</evidence>
<dbReference type="InterPro" id="IPR045584">
    <property type="entry name" value="Pilin-like"/>
</dbReference>
<reference evidence="3 4" key="1">
    <citation type="submission" date="2019-02" db="EMBL/GenBank/DDBJ databases">
        <title>Deep-cultivation of Planctomycetes and their phenomic and genomic characterization uncovers novel biology.</title>
        <authorList>
            <person name="Wiegand S."/>
            <person name="Jogler M."/>
            <person name="Boedeker C."/>
            <person name="Pinto D."/>
            <person name="Vollmers J."/>
            <person name="Rivas-Marin E."/>
            <person name="Kohn T."/>
            <person name="Peeters S.H."/>
            <person name="Heuer A."/>
            <person name="Rast P."/>
            <person name="Oberbeckmann S."/>
            <person name="Bunk B."/>
            <person name="Jeske O."/>
            <person name="Meyerdierks A."/>
            <person name="Storesund J.E."/>
            <person name="Kallscheuer N."/>
            <person name="Luecker S."/>
            <person name="Lage O.M."/>
            <person name="Pohl T."/>
            <person name="Merkel B.J."/>
            <person name="Hornburger P."/>
            <person name="Mueller R.-W."/>
            <person name="Bruemmer F."/>
            <person name="Labrenz M."/>
            <person name="Spormann A.M."/>
            <person name="Op Den Camp H."/>
            <person name="Overmann J."/>
            <person name="Amann R."/>
            <person name="Jetten M.S.M."/>
            <person name="Mascher T."/>
            <person name="Medema M.H."/>
            <person name="Devos D.P."/>
            <person name="Kaster A.-K."/>
            <person name="Ovreas L."/>
            <person name="Rohde M."/>
            <person name="Galperin M.Y."/>
            <person name="Jogler C."/>
        </authorList>
    </citation>
    <scope>NUCLEOTIDE SEQUENCE [LARGE SCALE GENOMIC DNA]</scope>
    <source>
        <strain evidence="3 4">Pla111</strain>
    </source>
</reference>
<dbReference type="Pfam" id="PF07596">
    <property type="entry name" value="SBP_bac_10"/>
    <property type="match status" value="1"/>
</dbReference>
<dbReference type="Pfam" id="PF07963">
    <property type="entry name" value="N_methyl"/>
    <property type="match status" value="1"/>
</dbReference>
<dbReference type="SUPFAM" id="SSF54523">
    <property type="entry name" value="Pili subunits"/>
    <property type="match status" value="1"/>
</dbReference>
<proteinExistence type="predicted"/>
<dbReference type="RefSeq" id="WP_146570767.1">
    <property type="nucleotide sequence ID" value="NZ_SJPH01000001.1"/>
</dbReference>
<protein>
    <submittedName>
        <fullName evidence="3">Putative major pilin subunit</fullName>
    </submittedName>
</protein>
<feature type="domain" description="DUF1559" evidence="2">
    <location>
        <begin position="43"/>
        <end position="309"/>
    </location>
</feature>
<comment type="caution">
    <text evidence="3">The sequence shown here is derived from an EMBL/GenBank/DDBJ whole genome shotgun (WGS) entry which is preliminary data.</text>
</comment>
<dbReference type="InterPro" id="IPR012902">
    <property type="entry name" value="N_methyl_site"/>
</dbReference>
<dbReference type="InterPro" id="IPR011453">
    <property type="entry name" value="DUF1559"/>
</dbReference>
<dbReference type="EMBL" id="SJPH01000001">
    <property type="protein sequence ID" value="TWT48586.1"/>
    <property type="molecule type" value="Genomic_DNA"/>
</dbReference>